<dbReference type="EMBL" id="JALNTZ010000002">
    <property type="protein sequence ID" value="KAJ3662877.1"/>
    <property type="molecule type" value="Genomic_DNA"/>
</dbReference>
<feature type="compositionally biased region" description="Gly residues" evidence="10">
    <location>
        <begin position="163"/>
        <end position="175"/>
    </location>
</feature>
<comment type="similarity">
    <text evidence="3">Belongs to the selenoprotein S family.</text>
</comment>
<comment type="subcellular location">
    <subcellularLocation>
        <location evidence="2">Cytoplasm</location>
    </subcellularLocation>
    <subcellularLocation>
        <location evidence="1">Endoplasmic reticulum membrane</location>
        <topology evidence="1">Single-pass membrane protein</topology>
    </subcellularLocation>
</comment>
<keyword evidence="5 11" id="KW-0812">Transmembrane</keyword>
<organism evidence="12 14">
    <name type="scientific">Zophobas morio</name>
    <dbReference type="NCBI Taxonomy" id="2755281"/>
    <lineage>
        <taxon>Eukaryota</taxon>
        <taxon>Metazoa</taxon>
        <taxon>Ecdysozoa</taxon>
        <taxon>Arthropoda</taxon>
        <taxon>Hexapoda</taxon>
        <taxon>Insecta</taxon>
        <taxon>Pterygota</taxon>
        <taxon>Neoptera</taxon>
        <taxon>Endopterygota</taxon>
        <taxon>Coleoptera</taxon>
        <taxon>Polyphaga</taxon>
        <taxon>Cucujiformia</taxon>
        <taxon>Tenebrionidae</taxon>
        <taxon>Zophobas</taxon>
    </lineage>
</organism>
<evidence type="ECO:0000256" key="1">
    <source>
        <dbReference type="ARBA" id="ARBA00004389"/>
    </source>
</evidence>
<reference evidence="12" key="1">
    <citation type="journal article" date="2023" name="G3 (Bethesda)">
        <title>Whole genome assemblies of Zophobas morio and Tenebrio molitor.</title>
        <authorList>
            <person name="Kaur S."/>
            <person name="Stinson S.A."/>
            <person name="diCenzo G.C."/>
        </authorList>
    </citation>
    <scope>NUCLEOTIDE SEQUENCE</scope>
    <source>
        <strain evidence="12">QUZm001</strain>
    </source>
</reference>
<comment type="caution">
    <text evidence="12">The sequence shown here is derived from an EMBL/GenBank/DDBJ whole genome shotgun (WGS) entry which is preliminary data.</text>
</comment>
<keyword evidence="4" id="KW-0963">Cytoplasm</keyword>
<protein>
    <recommendedName>
        <fullName evidence="15">Selenoprotein S</fullName>
    </recommendedName>
</protein>
<evidence type="ECO:0008006" key="15">
    <source>
        <dbReference type="Google" id="ProtNLM"/>
    </source>
</evidence>
<dbReference type="PANTHER" id="PTHR28621">
    <property type="entry name" value="SELENOPROTEIN S"/>
    <property type="match status" value="1"/>
</dbReference>
<feature type="compositionally biased region" description="Basic and acidic residues" evidence="10">
    <location>
        <begin position="85"/>
        <end position="113"/>
    </location>
</feature>
<evidence type="ECO:0000313" key="14">
    <source>
        <dbReference type="Proteomes" id="UP001168821"/>
    </source>
</evidence>
<keyword evidence="9 11" id="KW-0472">Membrane</keyword>
<accession>A0AA38IYK3</accession>
<dbReference type="Pfam" id="PF06936">
    <property type="entry name" value="Selenoprotein_S"/>
    <property type="match status" value="1"/>
</dbReference>
<name>A0AA38IYK3_9CUCU</name>
<dbReference type="AlphaFoldDB" id="A0AA38IYK3"/>
<dbReference type="EMBL" id="JALNTZ010000002">
    <property type="protein sequence ID" value="KAJ3662861.1"/>
    <property type="molecule type" value="Genomic_DNA"/>
</dbReference>
<evidence type="ECO:0000256" key="2">
    <source>
        <dbReference type="ARBA" id="ARBA00004496"/>
    </source>
</evidence>
<dbReference type="Proteomes" id="UP001168821">
    <property type="component" value="Unassembled WGS sequence"/>
</dbReference>
<keyword evidence="14" id="KW-1185">Reference proteome</keyword>
<dbReference type="Gene3D" id="6.10.250.2950">
    <property type="match status" value="1"/>
</dbReference>
<evidence type="ECO:0000256" key="8">
    <source>
        <dbReference type="ARBA" id="ARBA00022989"/>
    </source>
</evidence>
<evidence type="ECO:0000256" key="10">
    <source>
        <dbReference type="SAM" id="MobiDB-lite"/>
    </source>
</evidence>
<evidence type="ECO:0000256" key="6">
    <source>
        <dbReference type="ARBA" id="ARBA00022824"/>
    </source>
</evidence>
<feature type="region of interest" description="Disordered" evidence="10">
    <location>
        <begin position="84"/>
        <end position="175"/>
    </location>
</feature>
<evidence type="ECO:0000313" key="13">
    <source>
        <dbReference type="EMBL" id="KAJ3662877.1"/>
    </source>
</evidence>
<sequence length="175" mass="19923">MESTGFEEESSWNVLSSVTYVLENYGWYLLISLIVFMFIYNKTLKSYLYKYKEYKFERDYSAKYHKNPDVFAAHVNAQQQWAEKMQAKYDREAEEHQRKMKEREERKRQELVEKYGSSQGGHVLGGSGGSKKDDKPTTFKQDYNPLMGPGGSSSYRAPKRSACGGGGCGGGGCGR</sequence>
<dbReference type="PANTHER" id="PTHR28621:SF1">
    <property type="entry name" value="SELENOPROTEIN S"/>
    <property type="match status" value="1"/>
</dbReference>
<keyword evidence="6" id="KW-0256">Endoplasmic reticulum</keyword>
<evidence type="ECO:0000256" key="3">
    <source>
        <dbReference type="ARBA" id="ARBA00011034"/>
    </source>
</evidence>
<evidence type="ECO:0000256" key="7">
    <source>
        <dbReference type="ARBA" id="ARBA00022933"/>
    </source>
</evidence>
<keyword evidence="8 11" id="KW-1133">Transmembrane helix</keyword>
<evidence type="ECO:0000256" key="5">
    <source>
        <dbReference type="ARBA" id="ARBA00022692"/>
    </source>
</evidence>
<feature type="transmembrane region" description="Helical" evidence="11">
    <location>
        <begin position="25"/>
        <end position="41"/>
    </location>
</feature>
<dbReference type="GO" id="GO:0030970">
    <property type="term" value="P:retrograde protein transport, ER to cytosol"/>
    <property type="evidence" value="ECO:0007669"/>
    <property type="project" value="TreeGrafter"/>
</dbReference>
<evidence type="ECO:0000313" key="12">
    <source>
        <dbReference type="EMBL" id="KAJ3662861.1"/>
    </source>
</evidence>
<dbReference type="GO" id="GO:0030968">
    <property type="term" value="P:endoplasmic reticulum unfolded protein response"/>
    <property type="evidence" value="ECO:0007669"/>
    <property type="project" value="TreeGrafter"/>
</dbReference>
<evidence type="ECO:0000256" key="4">
    <source>
        <dbReference type="ARBA" id="ARBA00022490"/>
    </source>
</evidence>
<gene>
    <name evidence="12" type="ORF">Zmor_007182</name>
    <name evidence="13" type="ORF">Zmor_007196</name>
</gene>
<evidence type="ECO:0000256" key="11">
    <source>
        <dbReference type="SAM" id="Phobius"/>
    </source>
</evidence>
<feature type="compositionally biased region" description="Gly residues" evidence="10">
    <location>
        <begin position="118"/>
        <end position="129"/>
    </location>
</feature>
<proteinExistence type="inferred from homology"/>
<evidence type="ECO:0000256" key="9">
    <source>
        <dbReference type="ARBA" id="ARBA00023136"/>
    </source>
</evidence>
<dbReference type="GO" id="GO:0036502">
    <property type="term" value="C:Derlin-1-VIMP complex"/>
    <property type="evidence" value="ECO:0007669"/>
    <property type="project" value="TreeGrafter"/>
</dbReference>
<keyword evidence="7" id="KW-0712">Selenocysteine</keyword>
<dbReference type="InterPro" id="IPR009703">
    <property type="entry name" value="Selenoprotein_S"/>
</dbReference>
<dbReference type="GO" id="GO:0036513">
    <property type="term" value="C:Derlin-1 retrotranslocation complex"/>
    <property type="evidence" value="ECO:0007669"/>
    <property type="project" value="TreeGrafter"/>
</dbReference>